<reference evidence="8" key="2">
    <citation type="submission" date="2015-01" db="EMBL/GenBank/DDBJ databases">
        <title>Evolutionary Origins and Diversification of the Mycorrhizal Mutualists.</title>
        <authorList>
            <consortium name="DOE Joint Genome Institute"/>
            <consortium name="Mycorrhizal Genomics Consortium"/>
            <person name="Kohler A."/>
            <person name="Kuo A."/>
            <person name="Nagy L.G."/>
            <person name="Floudas D."/>
            <person name="Copeland A."/>
            <person name="Barry K.W."/>
            <person name="Cichocki N."/>
            <person name="Veneault-Fourrey C."/>
            <person name="LaButti K."/>
            <person name="Lindquist E.A."/>
            <person name="Lipzen A."/>
            <person name="Lundell T."/>
            <person name="Morin E."/>
            <person name="Murat C."/>
            <person name="Riley R."/>
            <person name="Ohm R."/>
            <person name="Sun H."/>
            <person name="Tunlid A."/>
            <person name="Henrissat B."/>
            <person name="Grigoriev I.V."/>
            <person name="Hibbett D.S."/>
            <person name="Martin F."/>
        </authorList>
    </citation>
    <scope>NUCLEOTIDE SEQUENCE [LARGE SCALE GENOMIC DNA]</scope>
    <source>
        <strain evidence="8">LaAM-08-1</strain>
    </source>
</reference>
<dbReference type="InterPro" id="IPR000719">
    <property type="entry name" value="Prot_kinase_dom"/>
</dbReference>
<evidence type="ECO:0000313" key="8">
    <source>
        <dbReference type="Proteomes" id="UP000054477"/>
    </source>
</evidence>
<keyword evidence="2 4" id="KW-0547">Nucleotide-binding</keyword>
<feature type="region of interest" description="Disordered" evidence="5">
    <location>
        <begin position="22"/>
        <end position="42"/>
    </location>
</feature>
<gene>
    <name evidence="7" type="ORF">K443DRAFT_132030</name>
</gene>
<accession>A0A0C9XAV7</accession>
<dbReference type="AlphaFoldDB" id="A0A0C9XAV7"/>
<feature type="domain" description="Protein kinase" evidence="6">
    <location>
        <begin position="53"/>
        <end position="356"/>
    </location>
</feature>
<evidence type="ECO:0000256" key="3">
    <source>
        <dbReference type="ARBA" id="ARBA00022840"/>
    </source>
</evidence>
<dbReference type="PROSITE" id="PS00108">
    <property type="entry name" value="PROTEIN_KINASE_ST"/>
    <property type="match status" value="1"/>
</dbReference>
<dbReference type="PROSITE" id="PS50011">
    <property type="entry name" value="PROTEIN_KINASE_DOM"/>
    <property type="match status" value="1"/>
</dbReference>
<dbReference type="HOGENOM" id="CLU_026874_0_0_1"/>
<dbReference type="PROSITE" id="PS00107">
    <property type="entry name" value="PROTEIN_KINASE_ATP"/>
    <property type="match status" value="1"/>
</dbReference>
<organism evidence="7 8">
    <name type="scientific">Laccaria amethystina LaAM-08-1</name>
    <dbReference type="NCBI Taxonomy" id="1095629"/>
    <lineage>
        <taxon>Eukaryota</taxon>
        <taxon>Fungi</taxon>
        <taxon>Dikarya</taxon>
        <taxon>Basidiomycota</taxon>
        <taxon>Agaricomycotina</taxon>
        <taxon>Agaricomycetes</taxon>
        <taxon>Agaricomycetidae</taxon>
        <taxon>Agaricales</taxon>
        <taxon>Agaricineae</taxon>
        <taxon>Hydnangiaceae</taxon>
        <taxon>Laccaria</taxon>
    </lineage>
</organism>
<dbReference type="STRING" id="1095629.A0A0C9XAV7"/>
<dbReference type="EMBL" id="KN838598">
    <property type="protein sequence ID" value="KIK02011.1"/>
    <property type="molecule type" value="Genomic_DNA"/>
</dbReference>
<dbReference type="Pfam" id="PF00069">
    <property type="entry name" value="Pkinase"/>
    <property type="match status" value="1"/>
</dbReference>
<keyword evidence="3 4" id="KW-0067">ATP-binding</keyword>
<protein>
    <recommendedName>
        <fullName evidence="1">non-specific serine/threonine protein kinase</fullName>
        <ecNumber evidence="1">2.7.11.1</ecNumber>
    </recommendedName>
</protein>
<dbReference type="OrthoDB" id="5579860at2759"/>
<feature type="binding site" evidence="4">
    <location>
        <position position="85"/>
    </location>
    <ligand>
        <name>ATP</name>
        <dbReference type="ChEBI" id="CHEBI:30616"/>
    </ligand>
</feature>
<dbReference type="InterPro" id="IPR011009">
    <property type="entry name" value="Kinase-like_dom_sf"/>
</dbReference>
<evidence type="ECO:0000256" key="4">
    <source>
        <dbReference type="PROSITE-ProRule" id="PRU10141"/>
    </source>
</evidence>
<dbReference type="EC" id="2.7.11.1" evidence="1"/>
<dbReference type="SUPFAM" id="SSF56112">
    <property type="entry name" value="Protein kinase-like (PK-like)"/>
    <property type="match status" value="1"/>
</dbReference>
<evidence type="ECO:0000259" key="6">
    <source>
        <dbReference type="PROSITE" id="PS50011"/>
    </source>
</evidence>
<dbReference type="SMART" id="SM00220">
    <property type="entry name" value="S_TKc"/>
    <property type="match status" value="1"/>
</dbReference>
<dbReference type="GO" id="GO:0005524">
    <property type="term" value="F:ATP binding"/>
    <property type="evidence" value="ECO:0007669"/>
    <property type="project" value="UniProtKB-UniRule"/>
</dbReference>
<reference evidence="7 8" key="1">
    <citation type="submission" date="2014-04" db="EMBL/GenBank/DDBJ databases">
        <authorList>
            <consortium name="DOE Joint Genome Institute"/>
            <person name="Kuo A."/>
            <person name="Kohler A."/>
            <person name="Nagy L.G."/>
            <person name="Floudas D."/>
            <person name="Copeland A."/>
            <person name="Barry K.W."/>
            <person name="Cichocki N."/>
            <person name="Veneault-Fourrey C."/>
            <person name="LaButti K."/>
            <person name="Lindquist E.A."/>
            <person name="Lipzen A."/>
            <person name="Lundell T."/>
            <person name="Morin E."/>
            <person name="Murat C."/>
            <person name="Sun H."/>
            <person name="Tunlid A."/>
            <person name="Henrissat B."/>
            <person name="Grigoriev I.V."/>
            <person name="Hibbett D.S."/>
            <person name="Martin F."/>
            <person name="Nordberg H.P."/>
            <person name="Cantor M.N."/>
            <person name="Hua S.X."/>
        </authorList>
    </citation>
    <scope>NUCLEOTIDE SEQUENCE [LARGE SCALE GENOMIC DNA]</scope>
    <source>
        <strain evidence="7 8">LaAM-08-1</strain>
    </source>
</reference>
<dbReference type="InterPro" id="IPR017441">
    <property type="entry name" value="Protein_kinase_ATP_BS"/>
</dbReference>
<evidence type="ECO:0000313" key="7">
    <source>
        <dbReference type="EMBL" id="KIK02011.1"/>
    </source>
</evidence>
<dbReference type="Proteomes" id="UP000054477">
    <property type="component" value="Unassembled WGS sequence"/>
</dbReference>
<sequence>MEQNLDSPVMRFQYEAEPIEELTSLSSHTRKSPKDTLASSFDGNKPVKTMPLFKVGKFLGSGAYGAVYHATRSDESTQLALAVKKSRTSLRVKRPSLKHEARVLQLLRGHPAIPSYLAMELLASTMEDLHKDHVFPLKAVLSITNQMLSALGHIHAHGIIHRDIKPSNILVGFNNQLRLIDFGIARRSIPGESIRHNSPMEAHCVVGTLDWASLHAHYGYELGPRDDLESLAYMLLFFLRGDLPWQRYSRSTHGTLAGRAAQVRQKKITWTGLLLAGNHPASFGNLLDSIRSLSFHGNFDYNGWRSMFQKLACDHGYSITEDIDWTVAGNAKLIPPTPIPSSRPSIPPCVVRLVYVQVLSRITIEGHSCQADASYWHDPDLSGDYWMTKRRPAIVLQTWLKEKKYYVIKVIPIKLGSRALGGSSVIRLTNKESATDACSVPGWPLDDAFCYVFPHPESFASVPKAAPVPAHWRMKRKDFKSLLGIFHYERVHLCDKDLSNFKHITWQSRYETYADFTPMTPENIIVPPSDNVAVDWFGERGWFDELLKINRKRSVQNGAEWPSSNPNKMKGRENYSNSYWGADLDNWHIHRERGRSLTLPSSEAAQLDGEIDIITDLLDDESCSCEQCQENICPS</sequence>
<dbReference type="InterPro" id="IPR050235">
    <property type="entry name" value="CK1_Ser-Thr_kinase"/>
</dbReference>
<dbReference type="PANTHER" id="PTHR11909">
    <property type="entry name" value="CASEIN KINASE-RELATED"/>
    <property type="match status" value="1"/>
</dbReference>
<dbReference type="GO" id="GO:0004674">
    <property type="term" value="F:protein serine/threonine kinase activity"/>
    <property type="evidence" value="ECO:0007669"/>
    <property type="project" value="UniProtKB-EC"/>
</dbReference>
<dbReference type="InterPro" id="IPR008271">
    <property type="entry name" value="Ser/Thr_kinase_AS"/>
</dbReference>
<evidence type="ECO:0000256" key="5">
    <source>
        <dbReference type="SAM" id="MobiDB-lite"/>
    </source>
</evidence>
<evidence type="ECO:0000256" key="1">
    <source>
        <dbReference type="ARBA" id="ARBA00012513"/>
    </source>
</evidence>
<dbReference type="Gene3D" id="1.10.510.10">
    <property type="entry name" value="Transferase(Phosphotransferase) domain 1"/>
    <property type="match status" value="1"/>
</dbReference>
<proteinExistence type="predicted"/>
<name>A0A0C9XAV7_9AGAR</name>
<evidence type="ECO:0000256" key="2">
    <source>
        <dbReference type="ARBA" id="ARBA00022741"/>
    </source>
</evidence>
<keyword evidence="8" id="KW-1185">Reference proteome</keyword>